<accession>A0A0A9DJ27</accession>
<dbReference type="AlphaFoldDB" id="A0A0A9DJ27"/>
<reference evidence="1" key="1">
    <citation type="submission" date="2014-09" db="EMBL/GenBank/DDBJ databases">
        <authorList>
            <person name="Magalhaes I.L.F."/>
            <person name="Oliveira U."/>
            <person name="Santos F.R."/>
            <person name="Vidigal T.H.D.A."/>
            <person name="Brescovit A.D."/>
            <person name="Santos A.J."/>
        </authorList>
    </citation>
    <scope>NUCLEOTIDE SEQUENCE</scope>
    <source>
        <tissue evidence="1">Shoot tissue taken approximately 20 cm above the soil surface</tissue>
    </source>
</reference>
<organism evidence="1">
    <name type="scientific">Arundo donax</name>
    <name type="common">Giant reed</name>
    <name type="synonym">Donax arundinaceus</name>
    <dbReference type="NCBI Taxonomy" id="35708"/>
    <lineage>
        <taxon>Eukaryota</taxon>
        <taxon>Viridiplantae</taxon>
        <taxon>Streptophyta</taxon>
        <taxon>Embryophyta</taxon>
        <taxon>Tracheophyta</taxon>
        <taxon>Spermatophyta</taxon>
        <taxon>Magnoliopsida</taxon>
        <taxon>Liliopsida</taxon>
        <taxon>Poales</taxon>
        <taxon>Poaceae</taxon>
        <taxon>PACMAD clade</taxon>
        <taxon>Arundinoideae</taxon>
        <taxon>Arundineae</taxon>
        <taxon>Arundo</taxon>
    </lineage>
</organism>
<protein>
    <submittedName>
        <fullName evidence="1">Uncharacterized protein</fullName>
    </submittedName>
</protein>
<proteinExistence type="predicted"/>
<sequence>MTGSSLGRSSSKMENMSSDATGGSYLNSVSWALTDLITCIMFSASSTTMMSPLAQLHAAIKASTSCCSLLNCVYLASRVSFASTSFICTRSSRHTSAICSIFRSSSTSSRSFRESCFKASISALSSSTSLASSLHTSSVSSRAFLSFSYSCKSCFADILVSFNSLTSFKLIISRRLLFFFSWSRSAFISSRIARTFSCSLFLQAAFSSVSFLNK</sequence>
<evidence type="ECO:0000313" key="1">
    <source>
        <dbReference type="EMBL" id="JAD83792.1"/>
    </source>
</evidence>
<name>A0A0A9DJ27_ARUDO</name>
<reference evidence="1" key="2">
    <citation type="journal article" date="2015" name="Data Brief">
        <title>Shoot transcriptome of the giant reed, Arundo donax.</title>
        <authorList>
            <person name="Barrero R.A."/>
            <person name="Guerrero F.D."/>
            <person name="Moolhuijzen P."/>
            <person name="Goolsby J.A."/>
            <person name="Tidwell J."/>
            <person name="Bellgard S.E."/>
            <person name="Bellgard M.I."/>
        </authorList>
    </citation>
    <scope>NUCLEOTIDE SEQUENCE</scope>
    <source>
        <tissue evidence="1">Shoot tissue taken approximately 20 cm above the soil surface</tissue>
    </source>
</reference>
<dbReference type="EMBL" id="GBRH01214103">
    <property type="protein sequence ID" value="JAD83792.1"/>
    <property type="molecule type" value="Transcribed_RNA"/>
</dbReference>